<proteinExistence type="predicted"/>
<dbReference type="AlphaFoldDB" id="A0A1H0IB22"/>
<dbReference type="PANTHER" id="PTHR12526:SF638">
    <property type="entry name" value="SPORE COAT PROTEIN SA"/>
    <property type="match status" value="1"/>
</dbReference>
<feature type="domain" description="Glycosyltransferase subfamily 4-like N-terminal" evidence="1">
    <location>
        <begin position="21"/>
        <end position="157"/>
    </location>
</feature>
<dbReference type="Proteomes" id="UP000199677">
    <property type="component" value="Unassembled WGS sequence"/>
</dbReference>
<dbReference type="EMBL" id="FNII01000019">
    <property type="protein sequence ID" value="SDO28649.1"/>
    <property type="molecule type" value="Genomic_DNA"/>
</dbReference>
<protein>
    <submittedName>
        <fullName evidence="2">Glycosyltransferase involved in cell wall bisynthesis</fullName>
    </submittedName>
</protein>
<sequence>MKKFLLVSSFPDSLIKFRGALLKALLAKGLEVHVAVPNISSSLAIFAQLQKMDIKVHEIGLRRTGTNPLADLSTVVELHWLMRRINPDYVLGYTIKPVIYGSIAAWLAGVPNRFALVTGLGYAFTGEASGKRGVLRNLVQRLYRFGLSKTHKVFFQNPDDEALFRQFDLLSTNIPSCVVSGSGIDVADYSLATVPAKPSFLLIARLLGDKGIREYAHASSQVKRQYPEAKFRLVGWIDENPDSISQYELEDWVNSGTLEFLGKLADVRPAIADSSVYVLPSYREGTPRTVLEAMAMGRPIITTDAPGCRETVIEGDNGFLVPIKSVVELAGAMSRFIEQPDLALLMGAKSRAMAEEKYDVHKVNEFMLVEMGIL</sequence>
<evidence type="ECO:0000313" key="3">
    <source>
        <dbReference type="Proteomes" id="UP000199677"/>
    </source>
</evidence>
<dbReference type="InterPro" id="IPR028098">
    <property type="entry name" value="Glyco_trans_4-like_N"/>
</dbReference>
<keyword evidence="3" id="KW-1185">Reference proteome</keyword>
<dbReference type="RefSeq" id="WP_089707857.1">
    <property type="nucleotide sequence ID" value="NZ_FNII01000019.1"/>
</dbReference>
<dbReference type="STRING" id="416873.SAMN04487951_11930"/>
<dbReference type="OrthoDB" id="9775208at2"/>
<evidence type="ECO:0000313" key="2">
    <source>
        <dbReference type="EMBL" id="SDO28649.1"/>
    </source>
</evidence>
<dbReference type="Pfam" id="PF13692">
    <property type="entry name" value="Glyco_trans_1_4"/>
    <property type="match status" value="1"/>
</dbReference>
<keyword evidence="2" id="KW-0808">Transferase</keyword>
<dbReference type="Gene3D" id="3.40.50.2000">
    <property type="entry name" value="Glycogen Phosphorylase B"/>
    <property type="match status" value="2"/>
</dbReference>
<dbReference type="GO" id="GO:0016757">
    <property type="term" value="F:glycosyltransferase activity"/>
    <property type="evidence" value="ECO:0007669"/>
    <property type="project" value="UniProtKB-ARBA"/>
</dbReference>
<accession>A0A1H0IB22</accession>
<reference evidence="3" key="1">
    <citation type="submission" date="2016-10" db="EMBL/GenBank/DDBJ databases">
        <authorList>
            <person name="Varghese N."/>
            <person name="Submissions S."/>
        </authorList>
    </citation>
    <scope>NUCLEOTIDE SEQUENCE [LARGE SCALE GENOMIC DNA]</scope>
    <source>
        <strain evidence="3">CGMCC 1.6494</strain>
    </source>
</reference>
<organism evidence="2 3">
    <name type="scientific">Vreelandella arcis</name>
    <dbReference type="NCBI Taxonomy" id="416873"/>
    <lineage>
        <taxon>Bacteria</taxon>
        <taxon>Pseudomonadati</taxon>
        <taxon>Pseudomonadota</taxon>
        <taxon>Gammaproteobacteria</taxon>
        <taxon>Oceanospirillales</taxon>
        <taxon>Halomonadaceae</taxon>
        <taxon>Vreelandella</taxon>
    </lineage>
</organism>
<dbReference type="CDD" id="cd03808">
    <property type="entry name" value="GT4_CapM-like"/>
    <property type="match status" value="1"/>
</dbReference>
<gene>
    <name evidence="2" type="ORF">SAMN04487951_11930</name>
</gene>
<name>A0A1H0IB22_9GAMM</name>
<dbReference type="PANTHER" id="PTHR12526">
    <property type="entry name" value="GLYCOSYLTRANSFERASE"/>
    <property type="match status" value="1"/>
</dbReference>
<dbReference type="Pfam" id="PF13477">
    <property type="entry name" value="Glyco_trans_4_2"/>
    <property type="match status" value="1"/>
</dbReference>
<evidence type="ECO:0000259" key="1">
    <source>
        <dbReference type="Pfam" id="PF13477"/>
    </source>
</evidence>
<dbReference type="SUPFAM" id="SSF53756">
    <property type="entry name" value="UDP-Glycosyltransferase/glycogen phosphorylase"/>
    <property type="match status" value="1"/>
</dbReference>